<evidence type="ECO:0000313" key="1">
    <source>
        <dbReference type="EMBL" id="HIH32647.1"/>
    </source>
</evidence>
<evidence type="ECO:0000313" key="2">
    <source>
        <dbReference type="Proteomes" id="UP000527315"/>
    </source>
</evidence>
<dbReference type="EMBL" id="DUFJ01000003">
    <property type="protein sequence ID" value="HIH32647.1"/>
    <property type="molecule type" value="Genomic_DNA"/>
</dbReference>
<gene>
    <name evidence="1" type="ORF">HA227_00175</name>
</gene>
<reference evidence="2" key="1">
    <citation type="journal article" date="2020" name="bioRxiv">
        <title>A rank-normalized archaeal taxonomy based on genome phylogeny resolves widespread incomplete and uneven classifications.</title>
        <authorList>
            <person name="Rinke C."/>
            <person name="Chuvochina M."/>
            <person name="Mussig A.J."/>
            <person name="Chaumeil P.-A."/>
            <person name="Waite D.W."/>
            <person name="Whitman W.B."/>
            <person name="Parks D.H."/>
            <person name="Hugenholtz P."/>
        </authorList>
    </citation>
    <scope>NUCLEOTIDE SEQUENCE [LARGE SCALE GENOMIC DNA]</scope>
</reference>
<dbReference type="Proteomes" id="UP000527315">
    <property type="component" value="Unassembled WGS sequence"/>
</dbReference>
<comment type="caution">
    <text evidence="1">The sequence shown here is derived from an EMBL/GenBank/DDBJ whole genome shotgun (WGS) entry which is preliminary data.</text>
</comment>
<name>A0A7J4KWI0_9ARCH</name>
<dbReference type="AlphaFoldDB" id="A0A7J4KWI0"/>
<accession>A0A7J4KWI0</accession>
<sequence>MPKGSIFSVDVLLAFLFCSFLFASIASSEFGFLLEASGFFKSFELEEKALMLTDFAVKSRNLENPLLGSAFFDPEKRRLVSNLLDSSLFQSAKPVSFGSLQVSSFSLNAKGFGRKPVFFNPKLELSGKCIAVQRFVMLYPEMRKAVLEMVVCES</sequence>
<protein>
    <submittedName>
        <fullName evidence="1">Uncharacterized protein</fullName>
    </submittedName>
</protein>
<proteinExistence type="predicted"/>
<organism evidence="1 2">
    <name type="scientific">Candidatus Iainarchaeum sp</name>
    <dbReference type="NCBI Taxonomy" id="3101447"/>
    <lineage>
        <taxon>Archaea</taxon>
        <taxon>Candidatus Iainarchaeota</taxon>
        <taxon>Candidatus Iainarchaeia</taxon>
        <taxon>Candidatus Iainarchaeales</taxon>
        <taxon>Candidatus Iainarchaeaceae</taxon>
        <taxon>Candidatus Iainarchaeum</taxon>
    </lineage>
</organism>